<comment type="similarity">
    <text evidence="1">Belongs to the membrane fusion protein (MFP) (TC 8.A.1) family.</text>
</comment>
<dbReference type="EMBL" id="QFGA01000002">
    <property type="protein sequence ID" value="TEB05467.1"/>
    <property type="molecule type" value="Genomic_DNA"/>
</dbReference>
<dbReference type="GO" id="GO:0015562">
    <property type="term" value="F:efflux transmembrane transporter activity"/>
    <property type="evidence" value="ECO:0007669"/>
    <property type="project" value="InterPro"/>
</dbReference>
<feature type="domain" description="CzcB-like barrel-sandwich hybrid" evidence="4">
    <location>
        <begin position="22"/>
        <end position="188"/>
    </location>
</feature>
<keyword evidence="2" id="KW-0175">Coiled coil</keyword>
<dbReference type="SUPFAM" id="SSF111369">
    <property type="entry name" value="HlyD-like secretion proteins"/>
    <property type="match status" value="1"/>
</dbReference>
<dbReference type="AlphaFoldDB" id="A0A4Y7R9I3"/>
<name>A0A4Y7R9I3_9FIRM</name>
<dbReference type="NCBIfam" id="TIGR01730">
    <property type="entry name" value="RND_mfp"/>
    <property type="match status" value="1"/>
</dbReference>
<dbReference type="InterPro" id="IPR006143">
    <property type="entry name" value="RND_pump_MFP"/>
</dbReference>
<sequence length="351" mass="37420">MSKTDMNKIYNTSGQIEASSEATIASKVSGRVAGVNVKLGDRVEKGQVLFTIESREASHNLAESEADLGIKQVGYDTAQVSYDTAAQALNDAQVNYDRISTLYESGAVSKTDLEDANTKLVNARLSLEQARLSLEQTKQEIDKLHVTISTAQDNLEEYTVTAPISGYIGEIDVDLGEMVSSSKDVASIVSIDTVKVEASIPESVVNNINLGNKVPVTVDSLNKSVEGTVTAIAPKADSTTMGYPVEITVANPDGEIKPGMTVKINLVTGTLQNVIAVPVDAVIDKDGQHIVYIVEDSKAKEVYVETGVSNDSQVEITKGLEVGQSIVVEGNRLLSDGQQVKVVTKQEGDSK</sequence>
<accession>A0A4Y7R9I3</accession>
<evidence type="ECO:0000259" key="5">
    <source>
        <dbReference type="Pfam" id="PF25989"/>
    </source>
</evidence>
<dbReference type="FunFam" id="2.40.30.170:FF:000010">
    <property type="entry name" value="Efflux RND transporter periplasmic adaptor subunit"/>
    <property type="match status" value="1"/>
</dbReference>
<dbReference type="Gene3D" id="2.40.50.100">
    <property type="match status" value="1"/>
</dbReference>
<keyword evidence="7" id="KW-1185">Reference proteome</keyword>
<evidence type="ECO:0000259" key="3">
    <source>
        <dbReference type="Pfam" id="PF25954"/>
    </source>
</evidence>
<proteinExistence type="inferred from homology"/>
<evidence type="ECO:0000256" key="2">
    <source>
        <dbReference type="SAM" id="Coils"/>
    </source>
</evidence>
<dbReference type="PANTHER" id="PTHR30469">
    <property type="entry name" value="MULTIDRUG RESISTANCE PROTEIN MDTA"/>
    <property type="match status" value="1"/>
</dbReference>
<dbReference type="InterPro" id="IPR058647">
    <property type="entry name" value="BSH_CzcB-like"/>
</dbReference>
<feature type="domain" description="CusB-like beta-barrel" evidence="3">
    <location>
        <begin position="194"/>
        <end position="268"/>
    </location>
</feature>
<feature type="coiled-coil region" evidence="2">
    <location>
        <begin position="113"/>
        <end position="154"/>
    </location>
</feature>
<reference evidence="6 7" key="1">
    <citation type="journal article" date="2018" name="Environ. Microbiol.">
        <title>Novel energy conservation strategies and behaviour of Pelotomaculum schinkii driving syntrophic propionate catabolism.</title>
        <authorList>
            <person name="Hidalgo-Ahumada C.A.P."/>
            <person name="Nobu M.K."/>
            <person name="Narihiro T."/>
            <person name="Tamaki H."/>
            <person name="Liu W.T."/>
            <person name="Kamagata Y."/>
            <person name="Stams A.J.M."/>
            <person name="Imachi H."/>
            <person name="Sousa D.Z."/>
        </authorList>
    </citation>
    <scope>NUCLEOTIDE SEQUENCE [LARGE SCALE GENOMIC DNA]</scope>
    <source>
        <strain evidence="6 7">HH</strain>
    </source>
</reference>
<dbReference type="GO" id="GO:1990281">
    <property type="term" value="C:efflux pump complex"/>
    <property type="evidence" value="ECO:0007669"/>
    <property type="project" value="TreeGrafter"/>
</dbReference>
<protein>
    <submittedName>
        <fullName evidence="6">Macrolide export protein MacA</fullName>
    </submittedName>
</protein>
<evidence type="ECO:0000259" key="4">
    <source>
        <dbReference type="Pfam" id="PF25973"/>
    </source>
</evidence>
<dbReference type="Gene3D" id="2.40.420.20">
    <property type="match status" value="1"/>
</dbReference>
<feature type="domain" description="YknX-like C-terminal permuted SH3-like" evidence="5">
    <location>
        <begin position="274"/>
        <end position="342"/>
    </location>
</feature>
<dbReference type="Gene3D" id="1.10.287.470">
    <property type="entry name" value="Helix hairpin bin"/>
    <property type="match status" value="1"/>
</dbReference>
<dbReference type="InterPro" id="IPR058792">
    <property type="entry name" value="Beta-barrel_RND_2"/>
</dbReference>
<dbReference type="InterPro" id="IPR058637">
    <property type="entry name" value="YknX-like_C"/>
</dbReference>
<evidence type="ECO:0000313" key="6">
    <source>
        <dbReference type="EMBL" id="TEB05467.1"/>
    </source>
</evidence>
<dbReference type="Pfam" id="PF25954">
    <property type="entry name" value="Beta-barrel_RND_2"/>
    <property type="match status" value="1"/>
</dbReference>
<organism evidence="6 7">
    <name type="scientific">Pelotomaculum schinkii</name>
    <dbReference type="NCBI Taxonomy" id="78350"/>
    <lineage>
        <taxon>Bacteria</taxon>
        <taxon>Bacillati</taxon>
        <taxon>Bacillota</taxon>
        <taxon>Clostridia</taxon>
        <taxon>Eubacteriales</taxon>
        <taxon>Desulfotomaculaceae</taxon>
        <taxon>Pelotomaculum</taxon>
    </lineage>
</organism>
<dbReference type="PANTHER" id="PTHR30469:SF33">
    <property type="entry name" value="SLR1207 PROTEIN"/>
    <property type="match status" value="1"/>
</dbReference>
<evidence type="ECO:0000313" key="7">
    <source>
        <dbReference type="Proteomes" id="UP000298324"/>
    </source>
</evidence>
<dbReference type="Pfam" id="PF25989">
    <property type="entry name" value="YknX_C"/>
    <property type="match status" value="1"/>
</dbReference>
<comment type="caution">
    <text evidence="6">The sequence shown here is derived from an EMBL/GenBank/DDBJ whole genome shotgun (WGS) entry which is preliminary data.</text>
</comment>
<gene>
    <name evidence="6" type="primary">macA_4</name>
    <name evidence="6" type="ORF">Psch_02508</name>
</gene>
<dbReference type="Proteomes" id="UP000298324">
    <property type="component" value="Unassembled WGS sequence"/>
</dbReference>
<dbReference type="Gene3D" id="2.40.30.170">
    <property type="match status" value="1"/>
</dbReference>
<evidence type="ECO:0000256" key="1">
    <source>
        <dbReference type="ARBA" id="ARBA00009477"/>
    </source>
</evidence>
<dbReference type="Pfam" id="PF25973">
    <property type="entry name" value="BSH_CzcB"/>
    <property type="match status" value="1"/>
</dbReference>